<dbReference type="GO" id="GO:0046872">
    <property type="term" value="F:metal ion binding"/>
    <property type="evidence" value="ECO:0007669"/>
    <property type="project" value="UniProtKB-KW"/>
</dbReference>
<feature type="region of interest" description="Disordered" evidence="4">
    <location>
        <begin position="902"/>
        <end position="940"/>
    </location>
</feature>
<dbReference type="Pfam" id="PF22936">
    <property type="entry name" value="Pol_BBD"/>
    <property type="match status" value="1"/>
</dbReference>
<dbReference type="InterPro" id="IPR013103">
    <property type="entry name" value="RVT_2"/>
</dbReference>
<feature type="region of interest" description="Disordered" evidence="4">
    <location>
        <begin position="367"/>
        <end position="394"/>
    </location>
</feature>
<proteinExistence type="predicted"/>
<dbReference type="InterPro" id="IPR054722">
    <property type="entry name" value="PolX-like_BBD"/>
</dbReference>
<dbReference type="GO" id="GO:0015074">
    <property type="term" value="P:DNA integration"/>
    <property type="evidence" value="ECO:0007669"/>
    <property type="project" value="InterPro"/>
</dbReference>
<keyword evidence="2" id="KW-0479">Metal-binding</keyword>
<dbReference type="PANTHER" id="PTHR42648:SF20">
    <property type="entry name" value="RNA-DIRECTED DNA POLYMERASE"/>
    <property type="match status" value="1"/>
</dbReference>
<feature type="domain" description="Integrase catalytic" evidence="5">
    <location>
        <begin position="657"/>
        <end position="821"/>
    </location>
</feature>
<dbReference type="GO" id="GO:0006508">
    <property type="term" value="P:proteolysis"/>
    <property type="evidence" value="ECO:0007669"/>
    <property type="project" value="UniProtKB-KW"/>
</dbReference>
<dbReference type="Proteomes" id="UP000694240">
    <property type="component" value="Chromosome 11"/>
</dbReference>
<dbReference type="Pfam" id="PF13976">
    <property type="entry name" value="gag_pre-integrs"/>
    <property type="match status" value="1"/>
</dbReference>
<evidence type="ECO:0000256" key="1">
    <source>
        <dbReference type="ARBA" id="ARBA00022670"/>
    </source>
</evidence>
<evidence type="ECO:0000256" key="2">
    <source>
        <dbReference type="ARBA" id="ARBA00022723"/>
    </source>
</evidence>
<keyword evidence="3" id="KW-0378">Hydrolase</keyword>
<feature type="compositionally biased region" description="Basic and acidic residues" evidence="4">
    <location>
        <begin position="122"/>
        <end position="131"/>
    </location>
</feature>
<feature type="compositionally biased region" description="Polar residues" evidence="4">
    <location>
        <begin position="914"/>
        <end position="927"/>
    </location>
</feature>
<dbReference type="GO" id="GO:0008233">
    <property type="term" value="F:peptidase activity"/>
    <property type="evidence" value="ECO:0007669"/>
    <property type="project" value="UniProtKB-KW"/>
</dbReference>
<dbReference type="Pfam" id="PF25597">
    <property type="entry name" value="SH3_retrovirus"/>
    <property type="match status" value="1"/>
</dbReference>
<sequence length="1469" mass="165185">MTCFRCREVREHIYCAAVCLRSVPDMWLCQECRSSTRVLQISDHVNNSTNSGKKEISTPVLHHDTSNGGLRLHPPPHGLMLLAQSCPSKASNLVSNDTSPIKKQRPQFLAFPSPKRKRRTLRLAEEDIEKTKRQRPQSSHPCMSNEQEKATFNGGGEGTIKPNEQATGQSSGSVPSAVVSVPKSVSSTLQPGQFDGTNFKSWQKKMHFYLHNLNLTRYLVEIEPTLPPGNTDPTVLASVQAWGHGDYLCKGQILHYLVDNLYNVYSEVSTSKILWEKLEKQFKVFNVGSGKCATANFLNYKMVDSKPIMDQVNELQLIFHAIADEGMKICENLIARLQNEATKKEKSGFVTHDANMAEYKRKGKGKVVHNNKGTATPNKAGNKIAPQPSTSFKKQGEQGEFKKSAMKCTFCHKKGHKAAECRSKARAAKSQTNQANLTEGDLCAVVTEANVVMTNESPMEWWYDTGATTHICINRDMFSTYQKCKSGENLMMGNVSHSKIEGTGKVVLKLTSGMSVTLTNVKHVPDMRKNLISGTLMNKHGFAINLESDQLILRKNGVFIGKGFVKGGLIKMCVQTVLKKDDVASTSVSNNSINKNSVAYLVESFDLWHERLGHVNYKSMKRLINLNSIPKCKISKEKCEICVQAKLTKTPSPRVERTTEPLGLIHTDLCDLKYVQTRGGKKYFVTFIDDCTKYCYVYLLRSKDEVLEKFKEYKTEVENQLSKTIKIVRSDRGGEYDGPFNAFCQEHGIIHQTTAPYSPESNGVAERKNRTLKEMMNAMLQESGLAQNLWGEALLTTNHILNKIPHKITGNTPHELWKGTAPSYKYLKVWGCLAKVAVPPPKKVTVGPKTVDCIFIGYARNSSAYRFLVHKSDIPDIHVNTIMESRNASFFEHIFPCKDKQNRKRTRDERDVSTAVNEASTSGTSNQAEDEPRRSKRARKEKSFGEDFLMVLLAENEPKTYAEAMSIPDAPLWKDAVNSEIDSIMQNHTWEITDLPEGFKTLGCRWIFKTKLKTDGSVDKYKARLVVQGFRQKEGLDFFDTYSPVTRITSIRMLIGIAALRDLEIHQMDVKTAFLNGDLEEEIYMKQPEGFVVPGQEHKVCRLVKSLYGLKQAPKQWHEKFDHVMMSNGFSINECDKCIYIKSTRNGYVLLCLYVDDMLILGSNKDVIQQTKTMLHGQFDMKDMGLADVILGIKITRTPEGITLSQTHYAEKILERFKTYSNGTAKTPVDCQLHLRKNSGEAVSQVEYARVIGSLMYLTNCTRPDLAHAVNVLSRYTSNPGHKHWKGITRVLNYLRHTKSYGLHYGKEPSILEGYSDANWIADSKNSKSTSGYVFTLGGAAVSWKSQKQTVTARSTMESEFIALDKAAEEADWLRNFLEDIPMWGKPVPALRLHCDSQAAIARALNTHYNGKNRHIRRRHNTIRSLITSGVITLGYIKSADNLADPLTKGLARNQVIKSSRGMGLKPMN</sequence>
<name>A0A8T1YVW0_9BRAS</name>
<evidence type="ECO:0000259" key="5">
    <source>
        <dbReference type="PROSITE" id="PS50994"/>
    </source>
</evidence>
<dbReference type="Pfam" id="PF00665">
    <property type="entry name" value="rve"/>
    <property type="match status" value="1"/>
</dbReference>
<dbReference type="InterPro" id="IPR039537">
    <property type="entry name" value="Retrotran_Ty1/copia-like"/>
</dbReference>
<keyword evidence="7" id="KW-1185">Reference proteome</keyword>
<dbReference type="PANTHER" id="PTHR42648">
    <property type="entry name" value="TRANSPOSASE, PUTATIVE-RELATED"/>
    <property type="match status" value="1"/>
</dbReference>
<keyword evidence="1" id="KW-0645">Protease</keyword>
<dbReference type="CDD" id="cd09272">
    <property type="entry name" value="RNase_HI_RT_Ty1"/>
    <property type="match status" value="1"/>
</dbReference>
<evidence type="ECO:0000256" key="4">
    <source>
        <dbReference type="SAM" id="MobiDB-lite"/>
    </source>
</evidence>
<accession>A0A8T1YVW0</accession>
<evidence type="ECO:0000313" key="6">
    <source>
        <dbReference type="EMBL" id="KAG7549929.1"/>
    </source>
</evidence>
<gene>
    <name evidence="6" type="ORF">ISN45_Aa06g007690</name>
</gene>
<evidence type="ECO:0000256" key="3">
    <source>
        <dbReference type="ARBA" id="ARBA00022801"/>
    </source>
</evidence>
<evidence type="ECO:0000313" key="7">
    <source>
        <dbReference type="Proteomes" id="UP000694240"/>
    </source>
</evidence>
<dbReference type="Pfam" id="PF14223">
    <property type="entry name" value="Retrotran_gag_2"/>
    <property type="match status" value="1"/>
</dbReference>
<organism evidence="6 7">
    <name type="scientific">Arabidopsis thaliana x Arabidopsis arenosa</name>
    <dbReference type="NCBI Taxonomy" id="1240361"/>
    <lineage>
        <taxon>Eukaryota</taxon>
        <taxon>Viridiplantae</taxon>
        <taxon>Streptophyta</taxon>
        <taxon>Embryophyta</taxon>
        <taxon>Tracheophyta</taxon>
        <taxon>Spermatophyta</taxon>
        <taxon>Magnoliopsida</taxon>
        <taxon>eudicotyledons</taxon>
        <taxon>Gunneridae</taxon>
        <taxon>Pentapetalae</taxon>
        <taxon>rosids</taxon>
        <taxon>malvids</taxon>
        <taxon>Brassicales</taxon>
        <taxon>Brassicaceae</taxon>
        <taxon>Camelineae</taxon>
        <taxon>Arabidopsis</taxon>
    </lineage>
</organism>
<protein>
    <submittedName>
        <fullName evidence="6">Integrase catalytic core</fullName>
    </submittedName>
</protein>
<feature type="compositionally biased region" description="Basic and acidic residues" evidence="4">
    <location>
        <begin position="902"/>
        <end position="912"/>
    </location>
</feature>
<dbReference type="InterPro" id="IPR001584">
    <property type="entry name" value="Integrase_cat-core"/>
</dbReference>
<dbReference type="PROSITE" id="PS50994">
    <property type="entry name" value="INTEGRASE"/>
    <property type="match status" value="1"/>
</dbReference>
<reference evidence="6 7" key="1">
    <citation type="submission" date="2020-12" db="EMBL/GenBank/DDBJ databases">
        <title>Concerted genomic and epigenomic changes stabilize Arabidopsis allopolyploids.</title>
        <authorList>
            <person name="Chen Z."/>
        </authorList>
    </citation>
    <scope>NUCLEOTIDE SEQUENCE [LARGE SCALE GENOMIC DNA]</scope>
    <source>
        <strain evidence="6">Allo738</strain>
        <tissue evidence="6">Leaf</tissue>
    </source>
</reference>
<feature type="compositionally biased region" description="Polar residues" evidence="4">
    <location>
        <begin position="136"/>
        <end position="145"/>
    </location>
</feature>
<feature type="region of interest" description="Disordered" evidence="4">
    <location>
        <begin position="115"/>
        <end position="177"/>
    </location>
</feature>
<dbReference type="InterPro" id="IPR057670">
    <property type="entry name" value="SH3_retrovirus"/>
</dbReference>
<comment type="caution">
    <text evidence="6">The sequence shown here is derived from an EMBL/GenBank/DDBJ whole genome shotgun (WGS) entry which is preliminary data.</text>
</comment>
<dbReference type="Pfam" id="PF07727">
    <property type="entry name" value="RVT_2"/>
    <property type="match status" value="1"/>
</dbReference>
<dbReference type="EMBL" id="JAEFBK010000011">
    <property type="protein sequence ID" value="KAG7549929.1"/>
    <property type="molecule type" value="Genomic_DNA"/>
</dbReference>
<dbReference type="InterPro" id="IPR025724">
    <property type="entry name" value="GAG-pre-integrase_dom"/>
</dbReference>